<feature type="coiled-coil region" evidence="1">
    <location>
        <begin position="291"/>
        <end position="346"/>
    </location>
</feature>
<dbReference type="OrthoDB" id="1878267at2759"/>
<keyword evidence="5" id="KW-1185">Reference proteome</keyword>
<dbReference type="GO" id="GO:0003700">
    <property type="term" value="F:DNA-binding transcription factor activity"/>
    <property type="evidence" value="ECO:0007669"/>
    <property type="project" value="InterPro"/>
</dbReference>
<feature type="region of interest" description="Disordered" evidence="2">
    <location>
        <begin position="91"/>
        <end position="111"/>
    </location>
</feature>
<gene>
    <name evidence="4" type="ORF">NE237_024046</name>
</gene>
<dbReference type="PANTHER" id="PTHR46835:SF3">
    <property type="entry name" value="BASIC-LEUCINE ZIPPER (BZIP) TRANSCRIPTION FACTOR FAMILY PROTEIN"/>
    <property type="match status" value="1"/>
</dbReference>
<accession>A0A9Q0HHC1</accession>
<keyword evidence="1" id="KW-0175">Coiled coil</keyword>
<dbReference type="InterPro" id="IPR046347">
    <property type="entry name" value="bZIP_sf"/>
</dbReference>
<dbReference type="InterPro" id="IPR004827">
    <property type="entry name" value="bZIP"/>
</dbReference>
<feature type="compositionally biased region" description="Polar residues" evidence="2">
    <location>
        <begin position="231"/>
        <end position="260"/>
    </location>
</feature>
<protein>
    <recommendedName>
        <fullName evidence="3">BZIP domain-containing protein</fullName>
    </recommendedName>
</protein>
<dbReference type="EMBL" id="JAMYWD010000008">
    <property type="protein sequence ID" value="KAJ4964107.1"/>
    <property type="molecule type" value="Genomic_DNA"/>
</dbReference>
<evidence type="ECO:0000259" key="3">
    <source>
        <dbReference type="SMART" id="SM00338"/>
    </source>
</evidence>
<dbReference type="InterPro" id="IPR044759">
    <property type="entry name" value="bZIP_RF2"/>
</dbReference>
<evidence type="ECO:0000256" key="2">
    <source>
        <dbReference type="SAM" id="MobiDB-lite"/>
    </source>
</evidence>
<dbReference type="SUPFAM" id="SSF57959">
    <property type="entry name" value="Leucine zipper domain"/>
    <property type="match status" value="1"/>
</dbReference>
<dbReference type="Proteomes" id="UP001141806">
    <property type="component" value="Unassembled WGS sequence"/>
</dbReference>
<dbReference type="AlphaFoldDB" id="A0A9Q0HHC1"/>
<feature type="domain" description="BZIP" evidence="3">
    <location>
        <begin position="276"/>
        <end position="335"/>
    </location>
</feature>
<evidence type="ECO:0000313" key="4">
    <source>
        <dbReference type="EMBL" id="KAJ4964107.1"/>
    </source>
</evidence>
<proteinExistence type="predicted"/>
<sequence>MTSPLNPSNLQKKANGEVHLLGHREREEDQIVAIYDLTVTVSIYAMANSKGSSNIRNFLYSGKQSLLPPKSPFPGILPSYAECGTSPEIGSKGIPKPREANRHHQRTSSESFLIEEQPSWLDDLLNEPETPVRRGHRRSSSDSYAYLDVANASNMENVAQEDKFKNASVPIWGSLEFDPYKDARHASFYTELNSFGRQQNRSWDSSLNSVNYQSGHQSSRDNIVRQISGQVSVPQESDGVPSTATDNQEQEESGSNNPKGSSDRSDNSHAKPSASEADPKRAKQQFAQRSRVRKLQYIAELERNVQALQAKGSEVSAELEFLDQQNLILSMENKALKQRLENLAHEQLIKYLEQDVLEREIARLRALYQQQQQPPQPSSGHRRASSRDLDSQFANLSIKHKEASSGDSSEIAEDRLDLGLRNLSTVSWKCRIEDDFGRGRLMFALLHGALGPPKYLTFLFSLKICIRTAGSNPVTAHMKFI</sequence>
<dbReference type="PANTHER" id="PTHR46835">
    <property type="entry name" value="BASIC-LEUCINE ZIPPER (BZIP) TRANSCRIPTION FACTOR FAMILY PROTEIN-RELATED"/>
    <property type="match status" value="1"/>
</dbReference>
<dbReference type="GO" id="GO:0005634">
    <property type="term" value="C:nucleus"/>
    <property type="evidence" value="ECO:0007669"/>
    <property type="project" value="UniProtKB-ARBA"/>
</dbReference>
<feature type="region of interest" description="Disordered" evidence="2">
    <location>
        <begin position="231"/>
        <end position="288"/>
    </location>
</feature>
<comment type="caution">
    <text evidence="4">The sequence shown here is derived from an EMBL/GenBank/DDBJ whole genome shotgun (WGS) entry which is preliminary data.</text>
</comment>
<evidence type="ECO:0000313" key="5">
    <source>
        <dbReference type="Proteomes" id="UP001141806"/>
    </source>
</evidence>
<dbReference type="InterPro" id="IPR044797">
    <property type="entry name" value="At4g06598-like"/>
</dbReference>
<name>A0A9Q0HHC1_9MAGN</name>
<dbReference type="SMART" id="SM00338">
    <property type="entry name" value="BRLZ"/>
    <property type="match status" value="1"/>
</dbReference>
<dbReference type="CDD" id="cd14703">
    <property type="entry name" value="bZIP_plant_RF2"/>
    <property type="match status" value="1"/>
</dbReference>
<evidence type="ECO:0000256" key="1">
    <source>
        <dbReference type="SAM" id="Coils"/>
    </source>
</evidence>
<reference evidence="4" key="1">
    <citation type="journal article" date="2023" name="Plant J.">
        <title>The genome of the king protea, Protea cynaroides.</title>
        <authorList>
            <person name="Chang J."/>
            <person name="Duong T.A."/>
            <person name="Schoeman C."/>
            <person name="Ma X."/>
            <person name="Roodt D."/>
            <person name="Barker N."/>
            <person name="Li Z."/>
            <person name="Van de Peer Y."/>
            <person name="Mizrachi E."/>
        </authorList>
    </citation>
    <scope>NUCLEOTIDE SEQUENCE</scope>
    <source>
        <tissue evidence="4">Young leaves</tissue>
    </source>
</reference>
<organism evidence="4 5">
    <name type="scientific">Protea cynaroides</name>
    <dbReference type="NCBI Taxonomy" id="273540"/>
    <lineage>
        <taxon>Eukaryota</taxon>
        <taxon>Viridiplantae</taxon>
        <taxon>Streptophyta</taxon>
        <taxon>Embryophyta</taxon>
        <taxon>Tracheophyta</taxon>
        <taxon>Spermatophyta</taxon>
        <taxon>Magnoliopsida</taxon>
        <taxon>Proteales</taxon>
        <taxon>Proteaceae</taxon>
        <taxon>Protea</taxon>
    </lineage>
</organism>